<dbReference type="InterPro" id="IPR051405">
    <property type="entry name" value="phD/YefM_antitoxin"/>
</dbReference>
<evidence type="ECO:0000256" key="2">
    <source>
        <dbReference type="RuleBase" id="RU362080"/>
    </source>
</evidence>
<evidence type="ECO:0000313" key="4">
    <source>
        <dbReference type="Proteomes" id="UP000095185"/>
    </source>
</evidence>
<organism evidence="3 4">
    <name type="scientific">Chlorobaculum limnaeum</name>
    <dbReference type="NCBI Taxonomy" id="274537"/>
    <lineage>
        <taxon>Bacteria</taxon>
        <taxon>Pseudomonadati</taxon>
        <taxon>Chlorobiota</taxon>
        <taxon>Chlorobiia</taxon>
        <taxon>Chlorobiales</taxon>
        <taxon>Chlorobiaceae</taxon>
        <taxon>Chlorobaculum</taxon>
    </lineage>
</organism>
<sequence length="80" mass="8982">MRTIMASEARANLSRLLDEVAESHKPAIITGKRSNGILISEEDWNSIQETLYLMSIPGMRESIREGMETPVESCSGELDW</sequence>
<evidence type="ECO:0000313" key="3">
    <source>
        <dbReference type="EMBL" id="AOS82944.1"/>
    </source>
</evidence>
<gene>
    <name evidence="3" type="ORF">BIU88_01550</name>
</gene>
<dbReference type="STRING" id="274537.BIU88_01550"/>
<dbReference type="SUPFAM" id="SSF143120">
    <property type="entry name" value="YefM-like"/>
    <property type="match status" value="1"/>
</dbReference>
<protein>
    <recommendedName>
        <fullName evidence="2">Antitoxin</fullName>
    </recommendedName>
</protein>
<keyword evidence="4" id="KW-1185">Reference proteome</keyword>
<dbReference type="Pfam" id="PF02604">
    <property type="entry name" value="PhdYeFM_antitox"/>
    <property type="match status" value="1"/>
</dbReference>
<dbReference type="Gene3D" id="3.40.1620.10">
    <property type="entry name" value="YefM-like domain"/>
    <property type="match status" value="1"/>
</dbReference>
<evidence type="ECO:0000256" key="1">
    <source>
        <dbReference type="ARBA" id="ARBA00009981"/>
    </source>
</evidence>
<dbReference type="RefSeq" id="WP_069808674.1">
    <property type="nucleotide sequence ID" value="NZ_CP017305.1"/>
</dbReference>
<dbReference type="PANTHER" id="PTHR33713">
    <property type="entry name" value="ANTITOXIN YAFN-RELATED"/>
    <property type="match status" value="1"/>
</dbReference>
<dbReference type="InterPro" id="IPR006442">
    <property type="entry name" value="Antitoxin_Phd/YefM"/>
</dbReference>
<proteinExistence type="inferred from homology"/>
<dbReference type="AlphaFoldDB" id="A0A1D8D3W7"/>
<dbReference type="PANTHER" id="PTHR33713:SF6">
    <property type="entry name" value="ANTITOXIN YEFM"/>
    <property type="match status" value="1"/>
</dbReference>
<dbReference type="OrthoDB" id="1524837at2"/>
<comment type="function">
    <text evidence="2">Antitoxin component of a type II toxin-antitoxin (TA) system.</text>
</comment>
<dbReference type="Proteomes" id="UP000095185">
    <property type="component" value="Chromosome"/>
</dbReference>
<comment type="similarity">
    <text evidence="1 2">Belongs to the phD/YefM antitoxin family.</text>
</comment>
<accession>A0A1D8D3W7</accession>
<dbReference type="KEGG" id="clz:BIU88_01550"/>
<dbReference type="EMBL" id="CP017305">
    <property type="protein sequence ID" value="AOS82944.1"/>
    <property type="molecule type" value="Genomic_DNA"/>
</dbReference>
<dbReference type="NCBIfam" id="TIGR01552">
    <property type="entry name" value="phd_fam"/>
    <property type="match status" value="1"/>
</dbReference>
<dbReference type="InterPro" id="IPR036165">
    <property type="entry name" value="YefM-like_sf"/>
</dbReference>
<reference evidence="3" key="1">
    <citation type="submission" date="2016-09" db="EMBL/GenBank/DDBJ databases">
        <title>Genome sequence of Chlorobaculum limnaeum.</title>
        <authorList>
            <person name="Liu Z."/>
            <person name="Tank M."/>
            <person name="Bryant D.A."/>
        </authorList>
    </citation>
    <scope>NUCLEOTIDE SEQUENCE [LARGE SCALE GENOMIC DNA]</scope>
    <source>
        <strain evidence="3">DSM 1677</strain>
    </source>
</reference>
<name>A0A1D8D3W7_CHLLM</name>